<protein>
    <submittedName>
        <fullName evidence="2">Uncharacterized protein</fullName>
    </submittedName>
</protein>
<dbReference type="RefSeq" id="WP_027895813.1">
    <property type="nucleotide sequence ID" value="NZ_CP027569.1"/>
</dbReference>
<dbReference type="AlphaFoldDB" id="A0A2S0M6A3"/>
<evidence type="ECO:0000313" key="3">
    <source>
        <dbReference type="Proteomes" id="UP000238358"/>
    </source>
</evidence>
<dbReference type="Proteomes" id="UP000238358">
    <property type="component" value="Chromosome"/>
</dbReference>
<feature type="chain" id="PRO_5015753018" evidence="1">
    <location>
        <begin position="23"/>
        <end position="263"/>
    </location>
</feature>
<reference evidence="2 3" key="1">
    <citation type="journal article" date="2018" name="Genome Announc.">
        <title>Complete genomes of two Megasphaera elsdenii strains, NCIMB 702410 and ATCC 25940.</title>
        <authorList>
            <person name="Hatmaker E.A."/>
            <person name="O'Dell K."/>
            <person name="Riley L.A."/>
            <person name="Klingeman D.M."/>
            <person name="Guss A.M."/>
        </authorList>
    </citation>
    <scope>NUCLEOTIDE SEQUENCE [LARGE SCALE GENOMIC DNA]</scope>
    <source>
        <strain evidence="2 3">NCIMB702410</strain>
    </source>
</reference>
<evidence type="ECO:0000256" key="1">
    <source>
        <dbReference type="SAM" id="SignalP"/>
    </source>
</evidence>
<accession>A0A2S0M6A3</accession>
<name>A0A2S0M6A3_MEGEL</name>
<evidence type="ECO:0000313" key="2">
    <source>
        <dbReference type="EMBL" id="AVO26998.1"/>
    </source>
</evidence>
<dbReference type="EMBL" id="CP027569">
    <property type="protein sequence ID" value="AVO26998.1"/>
    <property type="molecule type" value="Genomic_DNA"/>
</dbReference>
<dbReference type="OrthoDB" id="1625085at2"/>
<gene>
    <name evidence="2" type="ORF">C6Y28_04920</name>
</gene>
<proteinExistence type="predicted"/>
<organism evidence="2 3">
    <name type="scientific">Megasphaera elsdenii</name>
    <dbReference type="NCBI Taxonomy" id="907"/>
    <lineage>
        <taxon>Bacteria</taxon>
        <taxon>Bacillati</taxon>
        <taxon>Bacillota</taxon>
        <taxon>Negativicutes</taxon>
        <taxon>Veillonellales</taxon>
        <taxon>Veillonellaceae</taxon>
        <taxon>Megasphaera</taxon>
    </lineage>
</organism>
<sequence length="263" mass="28426">MKKWQILLTSLCFTVTAMTALAAEAPAAGSTEKTAAIVLTDPTVNVKNLNDFYILKGSTYDKVTGLLQNLPSQTTGLVGSYYFRVDKNLVGDYFYHVKAYDTASHVLMGNYFVARDESCAWKLQAGDDAALIYGNTEKLMDKVEVVVYPKKIPLGSYGIIRVHVPGMIPYDVKATSLNTKIADITEKMNIHPLQAGKTDLVIDVKIGDTVRTVTKTITIVDEADRHGSESSHSGPGVGVGIGIGWGGGWHHHGGIGIGVGPWW</sequence>
<feature type="signal peptide" evidence="1">
    <location>
        <begin position="1"/>
        <end position="22"/>
    </location>
</feature>
<keyword evidence="1" id="KW-0732">Signal</keyword>